<dbReference type="Pfam" id="PF18025">
    <property type="entry name" value="FucT_N"/>
    <property type="match status" value="1"/>
</dbReference>
<comment type="similarity">
    <text evidence="1">Belongs to the glycosyltransferase 10 family.</text>
</comment>
<dbReference type="InterPro" id="IPR001503">
    <property type="entry name" value="Glyco_trans_10"/>
</dbReference>
<proteinExistence type="inferred from homology"/>
<dbReference type="Pfam" id="PF00852">
    <property type="entry name" value="Glyco_transf_10"/>
    <property type="match status" value="1"/>
</dbReference>
<evidence type="ECO:0000256" key="3">
    <source>
        <dbReference type="ARBA" id="ARBA00022679"/>
    </source>
</evidence>
<dbReference type="KEGG" id="wfu:AXE80_11260"/>
<keyword evidence="3" id="KW-0808">Transferase</keyword>
<gene>
    <name evidence="6" type="ORF">AXE80_11260</name>
</gene>
<evidence type="ECO:0000259" key="5">
    <source>
        <dbReference type="Pfam" id="PF18025"/>
    </source>
</evidence>
<dbReference type="PANTHER" id="PTHR11929:SF194">
    <property type="entry name" value="ALPHA-(1,3)-FUCOSYLTRANSFERASE 10"/>
    <property type="match status" value="1"/>
</dbReference>
<dbReference type="GO" id="GO:0008417">
    <property type="term" value="F:fucosyltransferase activity"/>
    <property type="evidence" value="ECO:0007669"/>
    <property type="project" value="InterPro"/>
</dbReference>
<dbReference type="InterPro" id="IPR055270">
    <property type="entry name" value="Glyco_tran_10_C"/>
</dbReference>
<evidence type="ECO:0000313" key="6">
    <source>
        <dbReference type="EMBL" id="ANW96822.1"/>
    </source>
</evidence>
<dbReference type="Gene3D" id="3.40.50.11660">
    <property type="entry name" value="Glycosyl transferase family 10, C-terminal domain"/>
    <property type="match status" value="1"/>
</dbReference>
<dbReference type="AlphaFoldDB" id="A0A1B1Y7R8"/>
<dbReference type="SUPFAM" id="SSF53756">
    <property type="entry name" value="UDP-Glycosyltransferase/glycogen phosphorylase"/>
    <property type="match status" value="1"/>
</dbReference>
<reference evidence="6 7" key="1">
    <citation type="submission" date="2016-02" db="EMBL/GenBank/DDBJ databases">
        <authorList>
            <person name="Wen L."/>
            <person name="He K."/>
            <person name="Yang H."/>
        </authorList>
    </citation>
    <scope>NUCLEOTIDE SEQUENCE [LARGE SCALE GENOMIC DNA]</scope>
    <source>
        <strain evidence="6 7">CZ1127</strain>
    </source>
</reference>
<evidence type="ECO:0000313" key="7">
    <source>
        <dbReference type="Proteomes" id="UP000092967"/>
    </source>
</evidence>
<dbReference type="EMBL" id="CP014224">
    <property type="protein sequence ID" value="ANW96822.1"/>
    <property type="molecule type" value="Genomic_DNA"/>
</dbReference>
<accession>A0A1B1Y7R8</accession>
<feature type="domain" description="Fucosyltransferase C-terminal" evidence="4">
    <location>
        <begin position="121"/>
        <end position="268"/>
    </location>
</feature>
<keyword evidence="7" id="KW-1185">Reference proteome</keyword>
<organism evidence="6 7">
    <name type="scientific">Wenyingzhuangia fucanilytica</name>
    <dbReference type="NCBI Taxonomy" id="1790137"/>
    <lineage>
        <taxon>Bacteria</taxon>
        <taxon>Pseudomonadati</taxon>
        <taxon>Bacteroidota</taxon>
        <taxon>Flavobacteriia</taxon>
        <taxon>Flavobacteriales</taxon>
        <taxon>Flavobacteriaceae</taxon>
        <taxon>Wenyingzhuangia</taxon>
    </lineage>
</organism>
<dbReference type="RefSeq" id="WP_068827368.1">
    <property type="nucleotide sequence ID" value="NZ_CP014224.1"/>
</dbReference>
<feature type="domain" description="Alpha-(1,3)-fucosyltransferase FucT N-terminal" evidence="5">
    <location>
        <begin position="6"/>
        <end position="93"/>
    </location>
</feature>
<dbReference type="InterPro" id="IPR038577">
    <property type="entry name" value="GT10-like_C_sf"/>
</dbReference>
<sequence length="321" mass="37985">MKTIYIDFLGFDLSLNKEDNWIVSLLSRSYHVKISKDAPYVFVGSFDPYSYRTEITDKISIYIPGEAIFPDFNFFDYALGFDEFNYDDRYFRWLPLGNTMARGKFVNNIQKPFGRKFCNFIYGNPDAHPNRDLLFHMLNKYKKVDSLGAHLKNTNIDIEPRNGNWYQGSIDIKSEYKFSLSLENSLMKGYTTEKIISSFQAKSIPIYWGNPNVTKEIDPDGFINCHDYESFDHVVEKVKEIDNDKTKYLKMLQSAKSLFFEETFHENQNKKLLLFFENIFDKEFKDAKRKPVGYWTSRHLDTLLIKPEKKQSLTSRLKFWK</sequence>
<evidence type="ECO:0000256" key="1">
    <source>
        <dbReference type="ARBA" id="ARBA00008919"/>
    </source>
</evidence>
<name>A0A1B1Y7R8_9FLAO</name>
<keyword evidence="2" id="KW-0328">Glycosyltransferase</keyword>
<evidence type="ECO:0000259" key="4">
    <source>
        <dbReference type="Pfam" id="PF00852"/>
    </source>
</evidence>
<dbReference type="InterPro" id="IPR041058">
    <property type="entry name" value="FucT_N"/>
</dbReference>
<evidence type="ECO:0000256" key="2">
    <source>
        <dbReference type="ARBA" id="ARBA00022676"/>
    </source>
</evidence>
<dbReference type="GO" id="GO:0016020">
    <property type="term" value="C:membrane"/>
    <property type="evidence" value="ECO:0007669"/>
    <property type="project" value="InterPro"/>
</dbReference>
<protein>
    <submittedName>
        <fullName evidence="6">Uncharacterized protein</fullName>
    </submittedName>
</protein>
<dbReference type="PANTHER" id="PTHR11929">
    <property type="entry name" value="ALPHA- 1,3 -FUCOSYLTRANSFERASE"/>
    <property type="match status" value="1"/>
</dbReference>
<dbReference type="Proteomes" id="UP000092967">
    <property type="component" value="Chromosome"/>
</dbReference>
<dbReference type="STRING" id="1790137.AXE80_11260"/>